<dbReference type="Pfam" id="PF01569">
    <property type="entry name" value="PAP2"/>
    <property type="match status" value="1"/>
</dbReference>
<organism evidence="3">
    <name type="scientific">freshwater metagenome</name>
    <dbReference type="NCBI Taxonomy" id="449393"/>
    <lineage>
        <taxon>unclassified sequences</taxon>
        <taxon>metagenomes</taxon>
        <taxon>ecological metagenomes</taxon>
    </lineage>
</organism>
<keyword evidence="1" id="KW-1133">Transmembrane helix</keyword>
<dbReference type="PANTHER" id="PTHR14969">
    <property type="entry name" value="SPHINGOSINE-1-PHOSPHATE PHOSPHOHYDROLASE"/>
    <property type="match status" value="1"/>
</dbReference>
<evidence type="ECO:0000256" key="1">
    <source>
        <dbReference type="SAM" id="Phobius"/>
    </source>
</evidence>
<dbReference type="SMART" id="SM00014">
    <property type="entry name" value="acidPPc"/>
    <property type="match status" value="1"/>
</dbReference>
<feature type="domain" description="Phosphatidic acid phosphatase type 2/haloperoxidase" evidence="2">
    <location>
        <begin position="55"/>
        <end position="165"/>
    </location>
</feature>
<keyword evidence="1" id="KW-0472">Membrane</keyword>
<sequence>MNRIDVWGDALLEPLRQRKFFVACFGIASTVGDFSIAWHIIGFTRAVGSTERLWQAVALSVALGVESLIVNQGIKRVFRRERPTTSGDHRFDIRTPRTSSFPSGHASSATFAVFILISYTGFPLGVLWIAIALVIALSRVVVRIHHATDILGGIVTGAILGSIAVPVISSIIG</sequence>
<proteinExistence type="predicted"/>
<dbReference type="InterPro" id="IPR000326">
    <property type="entry name" value="PAP2/HPO"/>
</dbReference>
<feature type="transmembrane region" description="Helical" evidence="1">
    <location>
        <begin position="150"/>
        <end position="172"/>
    </location>
</feature>
<dbReference type="SUPFAM" id="SSF48317">
    <property type="entry name" value="Acid phosphatase/Vanadium-dependent haloperoxidase"/>
    <property type="match status" value="1"/>
</dbReference>
<feature type="transmembrane region" description="Helical" evidence="1">
    <location>
        <begin position="111"/>
        <end position="138"/>
    </location>
</feature>
<name>A0A6J6DRJ5_9ZZZZ</name>
<accession>A0A6J6DRJ5</accession>
<protein>
    <submittedName>
        <fullName evidence="3">Unannotated protein</fullName>
    </submittedName>
</protein>
<keyword evidence="1" id="KW-0812">Transmembrane</keyword>
<evidence type="ECO:0000259" key="2">
    <source>
        <dbReference type="SMART" id="SM00014"/>
    </source>
</evidence>
<feature type="transmembrane region" description="Helical" evidence="1">
    <location>
        <begin position="20"/>
        <end position="41"/>
    </location>
</feature>
<dbReference type="EMBL" id="CAEZTQ010000013">
    <property type="protein sequence ID" value="CAB4564763.1"/>
    <property type="molecule type" value="Genomic_DNA"/>
</dbReference>
<feature type="transmembrane region" description="Helical" evidence="1">
    <location>
        <begin position="53"/>
        <end position="70"/>
    </location>
</feature>
<dbReference type="CDD" id="cd01610">
    <property type="entry name" value="PAP2_like"/>
    <property type="match status" value="1"/>
</dbReference>
<reference evidence="3" key="1">
    <citation type="submission" date="2020-05" db="EMBL/GenBank/DDBJ databases">
        <authorList>
            <person name="Chiriac C."/>
            <person name="Salcher M."/>
            <person name="Ghai R."/>
            <person name="Kavagutti S V."/>
        </authorList>
    </citation>
    <scope>NUCLEOTIDE SEQUENCE</scope>
</reference>
<evidence type="ECO:0000313" key="3">
    <source>
        <dbReference type="EMBL" id="CAB4564763.1"/>
    </source>
</evidence>
<gene>
    <name evidence="3" type="ORF">UFOPK1704_00135</name>
</gene>
<dbReference type="InterPro" id="IPR036938">
    <property type="entry name" value="PAP2/HPO_sf"/>
</dbReference>
<dbReference type="PANTHER" id="PTHR14969:SF13">
    <property type="entry name" value="AT30094P"/>
    <property type="match status" value="1"/>
</dbReference>
<dbReference type="AlphaFoldDB" id="A0A6J6DRJ5"/>
<dbReference type="Gene3D" id="1.20.144.10">
    <property type="entry name" value="Phosphatidic acid phosphatase type 2/haloperoxidase"/>
    <property type="match status" value="1"/>
</dbReference>